<feature type="transmembrane region" description="Helical" evidence="15">
    <location>
        <begin position="66"/>
        <end position="88"/>
    </location>
</feature>
<keyword evidence="6 14" id="KW-0812">Transmembrane</keyword>
<dbReference type="EMBL" id="QICN01000004">
    <property type="protein sequence ID" value="PXV68604.1"/>
    <property type="molecule type" value="Genomic_DNA"/>
</dbReference>
<evidence type="ECO:0000256" key="2">
    <source>
        <dbReference type="ARBA" id="ARBA00008823"/>
    </source>
</evidence>
<evidence type="ECO:0000256" key="4">
    <source>
        <dbReference type="ARBA" id="ARBA00022475"/>
    </source>
</evidence>
<dbReference type="InterPro" id="IPR003752">
    <property type="entry name" value="DiS_bond_form_DsbB/BdbC"/>
</dbReference>
<feature type="transmembrane region" description="Helical" evidence="15">
    <location>
        <begin position="141"/>
        <end position="161"/>
    </location>
</feature>
<evidence type="ECO:0000256" key="13">
    <source>
        <dbReference type="ARBA" id="ARBA00023284"/>
    </source>
</evidence>
<gene>
    <name evidence="14" type="primary">dsbB</name>
    <name evidence="16" type="ORF">C8D93_104304</name>
</gene>
<sequence>MIANYRSLAFLGFLACAVGMAFALYLEHFRGYEPCPMCIFQRVAMIGAGLIFLAATLHGPTGFGRWIYALLAATASGIGAGIAARHVWLQSLPEDQVPACGPALDYLMDMMPLMEVVQLVLSGDGNCAKIDAQWLGVSLPGWTLVAFVGLALWALITPLFARRPSW</sequence>
<keyword evidence="11 14" id="KW-1015">Disulfide bond</keyword>
<evidence type="ECO:0000256" key="7">
    <source>
        <dbReference type="ARBA" id="ARBA00022982"/>
    </source>
</evidence>
<keyword evidence="13 14" id="KW-0676">Redox-active center</keyword>
<keyword evidence="7 14" id="KW-0249">Electron transport</keyword>
<evidence type="ECO:0000256" key="11">
    <source>
        <dbReference type="ARBA" id="ARBA00023157"/>
    </source>
</evidence>
<keyword evidence="12 14" id="KW-0143">Chaperone</keyword>
<dbReference type="GO" id="GO:0015035">
    <property type="term" value="F:protein-disulfide reductase activity"/>
    <property type="evidence" value="ECO:0007669"/>
    <property type="project" value="UniProtKB-UniRule"/>
</dbReference>
<keyword evidence="3 14" id="KW-0813">Transport</keyword>
<evidence type="ECO:0000313" key="17">
    <source>
        <dbReference type="Proteomes" id="UP000248330"/>
    </source>
</evidence>
<protein>
    <recommendedName>
        <fullName evidence="14">Disulfide bond formation protein B</fullName>
    </recommendedName>
    <alternativeName>
        <fullName evidence="14">Disulfide oxidoreductase</fullName>
    </alternativeName>
</protein>
<organism evidence="16 17">
    <name type="scientific">Sinimarinibacterium flocculans</name>
    <dbReference type="NCBI Taxonomy" id="985250"/>
    <lineage>
        <taxon>Bacteria</taxon>
        <taxon>Pseudomonadati</taxon>
        <taxon>Pseudomonadota</taxon>
        <taxon>Gammaproteobacteria</taxon>
        <taxon>Nevskiales</taxon>
        <taxon>Nevskiaceae</taxon>
        <taxon>Sinimarinibacterium</taxon>
    </lineage>
</organism>
<evidence type="ECO:0000313" key="16">
    <source>
        <dbReference type="EMBL" id="PXV68604.1"/>
    </source>
</evidence>
<dbReference type="InterPro" id="IPR050183">
    <property type="entry name" value="DsbB"/>
</dbReference>
<dbReference type="InterPro" id="IPR023380">
    <property type="entry name" value="DsbB-like_sf"/>
</dbReference>
<keyword evidence="17" id="KW-1185">Reference proteome</keyword>
<name>A0A318EIR5_9GAMM</name>
<comment type="subcellular location">
    <subcellularLocation>
        <location evidence="1">Cell inner membrane</location>
        <topology evidence="1">Multi-pass membrane protein</topology>
    </subcellularLocation>
    <subcellularLocation>
        <location evidence="14">Cell membrane</location>
        <topology evidence="14">Multi-pass membrane protein</topology>
    </subcellularLocation>
</comment>
<evidence type="ECO:0000256" key="5">
    <source>
        <dbReference type="ARBA" id="ARBA00022519"/>
    </source>
</evidence>
<evidence type="ECO:0000256" key="14">
    <source>
        <dbReference type="HAMAP-Rule" id="MF_00286"/>
    </source>
</evidence>
<comment type="similarity">
    <text evidence="2 14">Belongs to the DsbB family.</text>
</comment>
<evidence type="ECO:0000256" key="12">
    <source>
        <dbReference type="ARBA" id="ARBA00023186"/>
    </source>
</evidence>
<feature type="topological domain" description="Cytoplasmic" evidence="14">
    <location>
        <begin position="161"/>
        <end position="166"/>
    </location>
</feature>
<dbReference type="GO" id="GO:0005886">
    <property type="term" value="C:plasma membrane"/>
    <property type="evidence" value="ECO:0007669"/>
    <property type="project" value="UniProtKB-SubCell"/>
</dbReference>
<feature type="topological domain" description="Cytoplasmic" evidence="14">
    <location>
        <begin position="61"/>
        <end position="66"/>
    </location>
</feature>
<dbReference type="AlphaFoldDB" id="A0A318EIR5"/>
<dbReference type="RefSeq" id="WP_110265087.1">
    <property type="nucleotide sequence ID" value="NZ_CAWNXA010000004.1"/>
</dbReference>
<feature type="disulfide bond" description="Redox-active" evidence="14">
    <location>
        <begin position="35"/>
        <end position="38"/>
    </location>
</feature>
<dbReference type="OrthoDB" id="3711263at2"/>
<feature type="topological domain" description="Cytoplasmic" evidence="14">
    <location>
        <begin position="1"/>
        <end position="8"/>
    </location>
</feature>
<keyword evidence="9 14" id="KW-0560">Oxidoreductase</keyword>
<feature type="topological domain" description="Periplasmic" evidence="14">
    <location>
        <begin position="26"/>
        <end position="43"/>
    </location>
</feature>
<evidence type="ECO:0000256" key="10">
    <source>
        <dbReference type="ARBA" id="ARBA00023136"/>
    </source>
</evidence>
<comment type="caution">
    <text evidence="16">The sequence shown here is derived from an EMBL/GenBank/DDBJ whole genome shotgun (WGS) entry which is preliminary data.</text>
</comment>
<comment type="caution">
    <text evidence="14">Lacks conserved residue(s) required for the propagation of feature annotation.</text>
</comment>
<proteinExistence type="inferred from homology"/>
<evidence type="ECO:0000256" key="8">
    <source>
        <dbReference type="ARBA" id="ARBA00022989"/>
    </source>
</evidence>
<dbReference type="GO" id="GO:0009055">
    <property type="term" value="F:electron transfer activity"/>
    <property type="evidence" value="ECO:0007669"/>
    <property type="project" value="UniProtKB-UniRule"/>
</dbReference>
<reference evidence="16 17" key="1">
    <citation type="submission" date="2018-04" db="EMBL/GenBank/DDBJ databases">
        <title>Genomic Encyclopedia of Type Strains, Phase IV (KMG-IV): sequencing the most valuable type-strain genomes for metagenomic binning, comparative biology and taxonomic classification.</title>
        <authorList>
            <person name="Goeker M."/>
        </authorList>
    </citation>
    <scope>NUCLEOTIDE SEQUENCE [LARGE SCALE GENOMIC DNA]</scope>
    <source>
        <strain evidence="16 17">DSM 104150</strain>
    </source>
</reference>
<feature type="transmembrane region" description="Helical" evidence="15">
    <location>
        <begin position="39"/>
        <end position="59"/>
    </location>
</feature>
<dbReference type="SUPFAM" id="SSF158442">
    <property type="entry name" value="DsbB-like"/>
    <property type="match status" value="1"/>
</dbReference>
<accession>A0A318EIR5</accession>
<dbReference type="Proteomes" id="UP000248330">
    <property type="component" value="Unassembled WGS sequence"/>
</dbReference>
<dbReference type="GO" id="GO:0006457">
    <property type="term" value="P:protein folding"/>
    <property type="evidence" value="ECO:0007669"/>
    <property type="project" value="InterPro"/>
</dbReference>
<evidence type="ECO:0000256" key="15">
    <source>
        <dbReference type="SAM" id="Phobius"/>
    </source>
</evidence>
<dbReference type="PANTHER" id="PTHR36570">
    <property type="entry name" value="DISULFIDE BOND FORMATION PROTEIN B"/>
    <property type="match status" value="1"/>
</dbReference>
<dbReference type="HAMAP" id="MF_00286">
    <property type="entry name" value="DsbB"/>
    <property type="match status" value="1"/>
</dbReference>
<keyword evidence="8 14" id="KW-1133">Transmembrane helix</keyword>
<keyword evidence="5" id="KW-0997">Cell inner membrane</keyword>
<dbReference type="Gene3D" id="1.20.1550.10">
    <property type="entry name" value="DsbB-like"/>
    <property type="match status" value="1"/>
</dbReference>
<dbReference type="Pfam" id="PF02600">
    <property type="entry name" value="DsbB"/>
    <property type="match status" value="1"/>
</dbReference>
<evidence type="ECO:0000256" key="1">
    <source>
        <dbReference type="ARBA" id="ARBA00004429"/>
    </source>
</evidence>
<evidence type="ECO:0000256" key="3">
    <source>
        <dbReference type="ARBA" id="ARBA00022448"/>
    </source>
</evidence>
<evidence type="ECO:0000256" key="6">
    <source>
        <dbReference type="ARBA" id="ARBA00022692"/>
    </source>
</evidence>
<evidence type="ECO:0000256" key="9">
    <source>
        <dbReference type="ARBA" id="ARBA00023002"/>
    </source>
</evidence>
<keyword evidence="10 14" id="KW-0472">Membrane</keyword>
<comment type="function">
    <text evidence="14">Required for disulfide bond formation in some periplasmic proteins. Acts by oxidizing the DsbA protein.</text>
</comment>
<dbReference type="PANTHER" id="PTHR36570:SF3">
    <property type="entry name" value="DISULFIDE BOND FORMATION PROTEIN B"/>
    <property type="match status" value="1"/>
</dbReference>
<keyword evidence="4 14" id="KW-1003">Cell membrane</keyword>
<dbReference type="InterPro" id="IPR022920">
    <property type="entry name" value="Disulphide_bond_form_DsbB"/>
</dbReference>